<dbReference type="PIRSF" id="PIRSF005902">
    <property type="entry name" value="DNase_TatD"/>
    <property type="match status" value="1"/>
</dbReference>
<feature type="binding site" evidence="3">
    <location>
        <position position="11"/>
    </location>
    <ligand>
        <name>a divalent metal cation</name>
        <dbReference type="ChEBI" id="CHEBI:60240"/>
        <label>1</label>
    </ligand>
</feature>
<evidence type="ECO:0000313" key="4">
    <source>
        <dbReference type="EMBL" id="GAP40389.1"/>
    </source>
</evidence>
<dbReference type="GO" id="GO:0046872">
    <property type="term" value="F:metal ion binding"/>
    <property type="evidence" value="ECO:0007669"/>
    <property type="project" value="UniProtKB-KW"/>
</dbReference>
<evidence type="ECO:0000256" key="2">
    <source>
        <dbReference type="ARBA" id="ARBA00022801"/>
    </source>
</evidence>
<dbReference type="GO" id="GO:0005829">
    <property type="term" value="C:cytosol"/>
    <property type="evidence" value="ECO:0007669"/>
    <property type="project" value="TreeGrafter"/>
</dbReference>
<keyword evidence="2 4" id="KW-0378">Hydrolase</keyword>
<dbReference type="InterPro" id="IPR001130">
    <property type="entry name" value="TatD-like"/>
</dbReference>
<organism evidence="4">
    <name type="scientific">Flexilinea flocculi</name>
    <dbReference type="NCBI Taxonomy" id="1678840"/>
    <lineage>
        <taxon>Bacteria</taxon>
        <taxon>Bacillati</taxon>
        <taxon>Chloroflexota</taxon>
        <taxon>Anaerolineae</taxon>
        <taxon>Anaerolineales</taxon>
        <taxon>Anaerolineaceae</taxon>
        <taxon>Flexilinea</taxon>
    </lineage>
</organism>
<evidence type="ECO:0000313" key="5">
    <source>
        <dbReference type="Proteomes" id="UP000053370"/>
    </source>
</evidence>
<name>A0A0S7BJ56_9CHLR</name>
<dbReference type="AlphaFoldDB" id="A0A0S7BJ56"/>
<sequence length="263" mass="29800">MNDDRFLIDTHCHLNLSEFSEDFSEVENRAMAADVKRMIVPGIDLQTTQSAQKMADCSSAIFFSSGIHPNDAFNLEKNWLDEIEKAAQDPKCLAIGEIGLDFYREHCPHAIQVEVFKKQLDLAESLNLPVIIHCRQAFDVLWPILSEWHDRNPENIGVLHAFDETEEAAFAAIAKGFLIGIGGAYTYKNVPRRMVILQEIPCGSILFETDAPYLTPVPFRGKRNEPSYVRFTAERTAQVKNIPLDQLISVVKENTFNLFNKLT</sequence>
<dbReference type="NCBIfam" id="TIGR00010">
    <property type="entry name" value="YchF/TatD family DNA exonuclease"/>
    <property type="match status" value="1"/>
</dbReference>
<dbReference type="GO" id="GO:0004536">
    <property type="term" value="F:DNA nuclease activity"/>
    <property type="evidence" value="ECO:0007669"/>
    <property type="project" value="InterPro"/>
</dbReference>
<dbReference type="Pfam" id="PF01026">
    <property type="entry name" value="TatD_DNase"/>
    <property type="match status" value="1"/>
</dbReference>
<dbReference type="InterPro" id="IPR015991">
    <property type="entry name" value="TatD/YcfH-like"/>
</dbReference>
<dbReference type="RefSeq" id="WP_062279633.1">
    <property type="nucleotide sequence ID" value="NZ_DF968181.1"/>
</dbReference>
<dbReference type="PROSITE" id="PS01090">
    <property type="entry name" value="TATD_2"/>
    <property type="match status" value="1"/>
</dbReference>
<evidence type="ECO:0000256" key="3">
    <source>
        <dbReference type="PIRSR" id="PIRSR005902-1"/>
    </source>
</evidence>
<accession>A0A0S7BJ56</accession>
<dbReference type="GO" id="GO:0016788">
    <property type="term" value="F:hydrolase activity, acting on ester bonds"/>
    <property type="evidence" value="ECO:0007669"/>
    <property type="project" value="InterPro"/>
</dbReference>
<dbReference type="STRING" id="1678840.ATC1_13363"/>
<dbReference type="CDD" id="cd01310">
    <property type="entry name" value="TatD_DNAse"/>
    <property type="match status" value="1"/>
</dbReference>
<evidence type="ECO:0000256" key="1">
    <source>
        <dbReference type="ARBA" id="ARBA00022723"/>
    </source>
</evidence>
<feature type="binding site" evidence="3">
    <location>
        <position position="97"/>
    </location>
    <ligand>
        <name>a divalent metal cation</name>
        <dbReference type="ChEBI" id="CHEBI:60240"/>
        <label>1</label>
    </ligand>
</feature>
<dbReference type="InterPro" id="IPR032466">
    <property type="entry name" value="Metal_Hydrolase"/>
</dbReference>
<feature type="binding site" evidence="3">
    <location>
        <position position="133"/>
    </location>
    <ligand>
        <name>a divalent metal cation</name>
        <dbReference type="ChEBI" id="CHEBI:60240"/>
        <label>2</label>
    </ligand>
</feature>
<dbReference type="EMBL" id="DF968181">
    <property type="protein sequence ID" value="GAP40389.1"/>
    <property type="molecule type" value="Genomic_DNA"/>
</dbReference>
<gene>
    <name evidence="4" type="ORF">ATC1_13363</name>
</gene>
<protein>
    <submittedName>
        <fullName evidence="4">Hydrolase, TatD family</fullName>
    </submittedName>
</protein>
<keyword evidence="1 3" id="KW-0479">Metal-binding</keyword>
<dbReference type="OrthoDB" id="9810005at2"/>
<dbReference type="SUPFAM" id="SSF51556">
    <property type="entry name" value="Metallo-dependent hydrolases"/>
    <property type="match status" value="1"/>
</dbReference>
<feature type="binding site" evidence="3">
    <location>
        <position position="210"/>
    </location>
    <ligand>
        <name>a divalent metal cation</name>
        <dbReference type="ChEBI" id="CHEBI:60240"/>
        <label>1</label>
    </ligand>
</feature>
<dbReference type="PATRIC" id="fig|1678840.3.peg.1626"/>
<feature type="binding site" evidence="3">
    <location>
        <position position="13"/>
    </location>
    <ligand>
        <name>a divalent metal cation</name>
        <dbReference type="ChEBI" id="CHEBI:60240"/>
        <label>1</label>
    </ligand>
</feature>
<proteinExistence type="predicted"/>
<reference evidence="4" key="1">
    <citation type="journal article" date="2015" name="Genome Announc.">
        <title>Draft Genome Sequence of Anaerolineae Strain TC1, a Novel Isolate from a Methanogenic Wastewater Treatment System.</title>
        <authorList>
            <person name="Matsuura N."/>
            <person name="Tourlousse D.M."/>
            <person name="Sun L."/>
            <person name="Toyonaga M."/>
            <person name="Kuroda K."/>
            <person name="Ohashi A."/>
            <person name="Cruz R."/>
            <person name="Yamaguchi T."/>
            <person name="Sekiguchi Y."/>
        </authorList>
    </citation>
    <scope>NUCLEOTIDE SEQUENCE [LARGE SCALE GENOMIC DNA]</scope>
    <source>
        <strain evidence="4">TC1</strain>
    </source>
</reference>
<dbReference type="PROSITE" id="PS01137">
    <property type="entry name" value="TATD_1"/>
    <property type="match status" value="1"/>
</dbReference>
<dbReference type="Proteomes" id="UP000053370">
    <property type="component" value="Unassembled WGS sequence"/>
</dbReference>
<dbReference type="Gene3D" id="3.20.20.140">
    <property type="entry name" value="Metal-dependent hydrolases"/>
    <property type="match status" value="1"/>
</dbReference>
<keyword evidence="5" id="KW-1185">Reference proteome</keyword>
<dbReference type="FunFam" id="3.20.20.140:FF:000005">
    <property type="entry name" value="TatD family hydrolase"/>
    <property type="match status" value="1"/>
</dbReference>
<dbReference type="PANTHER" id="PTHR46124:SF2">
    <property type="entry name" value="D-AMINOACYL-TRNA DEACYLASE"/>
    <property type="match status" value="1"/>
</dbReference>
<dbReference type="PANTHER" id="PTHR46124">
    <property type="entry name" value="D-AMINOACYL-TRNA DEACYLASE"/>
    <property type="match status" value="1"/>
</dbReference>
<feature type="binding site" evidence="3">
    <location>
        <position position="160"/>
    </location>
    <ligand>
        <name>a divalent metal cation</name>
        <dbReference type="ChEBI" id="CHEBI:60240"/>
        <label>2</label>
    </ligand>
</feature>
<dbReference type="InterPro" id="IPR018228">
    <property type="entry name" value="DNase_TatD-rel_CS"/>
</dbReference>